<dbReference type="AlphaFoldDB" id="A0AA39MNJ7"/>
<evidence type="ECO:0000313" key="1">
    <source>
        <dbReference type="EMBL" id="KAK0439955.1"/>
    </source>
</evidence>
<feature type="non-terminal residue" evidence="1">
    <location>
        <position position="1"/>
    </location>
</feature>
<dbReference type="RefSeq" id="XP_060323404.1">
    <property type="nucleotide sequence ID" value="XM_060466554.1"/>
</dbReference>
<gene>
    <name evidence="1" type="ORF">EV420DRAFT_1232973</name>
</gene>
<feature type="non-terminal residue" evidence="1">
    <location>
        <position position="139"/>
    </location>
</feature>
<accession>A0AA39MNJ7</accession>
<name>A0AA39MNJ7_ARMTA</name>
<keyword evidence="2" id="KW-1185">Reference proteome</keyword>
<protein>
    <submittedName>
        <fullName evidence="1">Uncharacterized protein</fullName>
    </submittedName>
</protein>
<dbReference type="EMBL" id="JAUEPS010000081">
    <property type="protein sequence ID" value="KAK0439955.1"/>
    <property type="molecule type" value="Genomic_DNA"/>
</dbReference>
<sequence>LKMRDYLDVATPKHRDTLVSIVLSIHKLAVERLRWTTPTTERENRLCRMCLADVETPEHVLFRCIGDDELGTHEEKAIVVRKLQDLCKSFWSDLAHMALPSAPREDTALLKALVAHRQSIEVTAKYCYRVPKNVYKLPM</sequence>
<reference evidence="1" key="1">
    <citation type="submission" date="2023-06" db="EMBL/GenBank/DDBJ databases">
        <authorList>
            <consortium name="Lawrence Berkeley National Laboratory"/>
            <person name="Ahrendt S."/>
            <person name="Sahu N."/>
            <person name="Indic B."/>
            <person name="Wong-Bajracharya J."/>
            <person name="Merenyi Z."/>
            <person name="Ke H.-M."/>
            <person name="Monk M."/>
            <person name="Kocsube S."/>
            <person name="Drula E."/>
            <person name="Lipzen A."/>
            <person name="Balint B."/>
            <person name="Henrissat B."/>
            <person name="Andreopoulos B."/>
            <person name="Martin F.M."/>
            <person name="Harder C.B."/>
            <person name="Rigling D."/>
            <person name="Ford K.L."/>
            <person name="Foster G.D."/>
            <person name="Pangilinan J."/>
            <person name="Papanicolaou A."/>
            <person name="Barry K."/>
            <person name="LaButti K."/>
            <person name="Viragh M."/>
            <person name="Koriabine M."/>
            <person name="Yan M."/>
            <person name="Riley R."/>
            <person name="Champramary S."/>
            <person name="Plett K.L."/>
            <person name="Tsai I.J."/>
            <person name="Slot J."/>
            <person name="Sipos G."/>
            <person name="Plett J."/>
            <person name="Nagy L.G."/>
            <person name="Grigoriev I.V."/>
        </authorList>
    </citation>
    <scope>NUCLEOTIDE SEQUENCE</scope>
    <source>
        <strain evidence="1">CCBAS 213</strain>
    </source>
</reference>
<comment type="caution">
    <text evidence="1">The sequence shown here is derived from an EMBL/GenBank/DDBJ whole genome shotgun (WGS) entry which is preliminary data.</text>
</comment>
<dbReference type="Proteomes" id="UP001175211">
    <property type="component" value="Unassembled WGS sequence"/>
</dbReference>
<proteinExistence type="predicted"/>
<dbReference type="GeneID" id="85350102"/>
<evidence type="ECO:0000313" key="2">
    <source>
        <dbReference type="Proteomes" id="UP001175211"/>
    </source>
</evidence>
<organism evidence="1 2">
    <name type="scientific">Armillaria tabescens</name>
    <name type="common">Ringless honey mushroom</name>
    <name type="synonym">Agaricus tabescens</name>
    <dbReference type="NCBI Taxonomy" id="1929756"/>
    <lineage>
        <taxon>Eukaryota</taxon>
        <taxon>Fungi</taxon>
        <taxon>Dikarya</taxon>
        <taxon>Basidiomycota</taxon>
        <taxon>Agaricomycotina</taxon>
        <taxon>Agaricomycetes</taxon>
        <taxon>Agaricomycetidae</taxon>
        <taxon>Agaricales</taxon>
        <taxon>Marasmiineae</taxon>
        <taxon>Physalacriaceae</taxon>
        <taxon>Desarmillaria</taxon>
    </lineage>
</organism>